<keyword evidence="2 8" id="KW-1277">Toxin-antitoxin system</keyword>
<dbReference type="RefSeq" id="WP_181932494.1">
    <property type="nucleotide sequence ID" value="NZ_CP054698.1"/>
</dbReference>
<dbReference type="KEGG" id="ned:HUN01_18610"/>
<keyword evidence="11" id="KW-1185">Reference proteome</keyword>
<dbReference type="GO" id="GO:0016787">
    <property type="term" value="F:hydrolase activity"/>
    <property type="evidence" value="ECO:0007669"/>
    <property type="project" value="UniProtKB-KW"/>
</dbReference>
<reference evidence="11" key="1">
    <citation type="submission" date="2020-06" db="EMBL/GenBank/DDBJ databases">
        <title>Nostoc edaphicum CCNP1411 genome.</title>
        <authorList>
            <person name="Fidor A."/>
            <person name="Grabski M."/>
            <person name="Gawor J."/>
            <person name="Gromadka R."/>
            <person name="Wegrzyn G."/>
            <person name="Mazur-Marzec H."/>
        </authorList>
    </citation>
    <scope>NUCLEOTIDE SEQUENCE [LARGE SCALE GENOMIC DNA]</scope>
    <source>
        <strain evidence="11">CCNP1411</strain>
    </source>
</reference>
<dbReference type="EC" id="3.1.-.-" evidence="8"/>
<feature type="domain" description="PIN" evidence="9">
    <location>
        <begin position="3"/>
        <end position="124"/>
    </location>
</feature>
<evidence type="ECO:0000256" key="3">
    <source>
        <dbReference type="ARBA" id="ARBA00022722"/>
    </source>
</evidence>
<sequence length="135" mass="15084">MMYLLDTNACIVYLNRPISGVRRRLESLSPQDIAVCSIVKAELFYGAMRSKNPQRSLALQLAFLNNFVSLTFDDIAATIFGRIRAELASLGTPIGPYDLQIASIAQAHNLILVTHNKSEFNRVNGLQIEDWEEEG</sequence>
<gene>
    <name evidence="8" type="primary">vapC</name>
    <name evidence="10" type="ORF">HUN01_18610</name>
</gene>
<dbReference type="GO" id="GO:0090729">
    <property type="term" value="F:toxin activity"/>
    <property type="evidence" value="ECO:0007669"/>
    <property type="project" value="UniProtKB-KW"/>
</dbReference>
<keyword evidence="8" id="KW-0800">Toxin</keyword>
<protein>
    <recommendedName>
        <fullName evidence="8">Ribonuclease VapC</fullName>
        <shortName evidence="8">RNase VapC</shortName>
        <ecNumber evidence="8">3.1.-.-</ecNumber>
    </recommendedName>
    <alternativeName>
        <fullName evidence="8">Toxin VapC</fullName>
    </alternativeName>
</protein>
<dbReference type="PANTHER" id="PTHR33653">
    <property type="entry name" value="RIBONUCLEASE VAPC2"/>
    <property type="match status" value="1"/>
</dbReference>
<dbReference type="Proteomes" id="UP000514713">
    <property type="component" value="Chromosome"/>
</dbReference>
<evidence type="ECO:0000313" key="11">
    <source>
        <dbReference type="Proteomes" id="UP000514713"/>
    </source>
</evidence>
<evidence type="ECO:0000256" key="2">
    <source>
        <dbReference type="ARBA" id="ARBA00022649"/>
    </source>
</evidence>
<keyword evidence="5 8" id="KW-0378">Hydrolase</keyword>
<dbReference type="GO" id="GO:0004540">
    <property type="term" value="F:RNA nuclease activity"/>
    <property type="evidence" value="ECO:0007669"/>
    <property type="project" value="InterPro"/>
</dbReference>
<dbReference type="HAMAP" id="MF_00265">
    <property type="entry name" value="VapC_Nob1"/>
    <property type="match status" value="1"/>
</dbReference>
<keyword evidence="6 8" id="KW-0460">Magnesium</keyword>
<dbReference type="Gene3D" id="3.40.50.1010">
    <property type="entry name" value="5'-nuclease"/>
    <property type="match status" value="1"/>
</dbReference>
<organism evidence="10 11">
    <name type="scientific">Nostoc edaphicum CCNP1411</name>
    <dbReference type="NCBI Taxonomy" id="1472755"/>
    <lineage>
        <taxon>Bacteria</taxon>
        <taxon>Bacillati</taxon>
        <taxon>Cyanobacteriota</taxon>
        <taxon>Cyanophyceae</taxon>
        <taxon>Nostocales</taxon>
        <taxon>Nostocaceae</taxon>
        <taxon>Nostoc</taxon>
    </lineage>
</organism>
<evidence type="ECO:0000256" key="4">
    <source>
        <dbReference type="ARBA" id="ARBA00022723"/>
    </source>
</evidence>
<dbReference type="InterPro" id="IPR050556">
    <property type="entry name" value="Type_II_TA_system_RNase"/>
</dbReference>
<dbReference type="AlphaFoldDB" id="A0A7D7LDY9"/>
<dbReference type="PANTHER" id="PTHR33653:SF1">
    <property type="entry name" value="RIBONUCLEASE VAPC2"/>
    <property type="match status" value="1"/>
</dbReference>
<evidence type="ECO:0000256" key="7">
    <source>
        <dbReference type="ARBA" id="ARBA00038093"/>
    </source>
</evidence>
<comment type="similarity">
    <text evidence="7 8">Belongs to the PINc/VapC protein family.</text>
</comment>
<accession>A0A7D7LDY9</accession>
<feature type="binding site" evidence="8">
    <location>
        <position position="98"/>
    </location>
    <ligand>
        <name>Mg(2+)</name>
        <dbReference type="ChEBI" id="CHEBI:18420"/>
    </ligand>
</feature>
<comment type="function">
    <text evidence="8">Toxic component of a toxin-antitoxin (TA) system. An RNase.</text>
</comment>
<evidence type="ECO:0000256" key="5">
    <source>
        <dbReference type="ARBA" id="ARBA00022801"/>
    </source>
</evidence>
<dbReference type="CDD" id="cd18745">
    <property type="entry name" value="PIN_VapC4-5_FitB-like"/>
    <property type="match status" value="1"/>
</dbReference>
<keyword evidence="4 8" id="KW-0479">Metal-binding</keyword>
<evidence type="ECO:0000256" key="1">
    <source>
        <dbReference type="ARBA" id="ARBA00001946"/>
    </source>
</evidence>
<evidence type="ECO:0000259" key="9">
    <source>
        <dbReference type="Pfam" id="PF01850"/>
    </source>
</evidence>
<dbReference type="InterPro" id="IPR022907">
    <property type="entry name" value="VapC_family"/>
</dbReference>
<evidence type="ECO:0000256" key="6">
    <source>
        <dbReference type="ARBA" id="ARBA00022842"/>
    </source>
</evidence>
<dbReference type="InterPro" id="IPR029060">
    <property type="entry name" value="PIN-like_dom_sf"/>
</dbReference>
<dbReference type="SUPFAM" id="SSF88723">
    <property type="entry name" value="PIN domain-like"/>
    <property type="match status" value="1"/>
</dbReference>
<keyword evidence="3 8" id="KW-0540">Nuclease</keyword>
<dbReference type="EMBL" id="CP054698">
    <property type="protein sequence ID" value="QMS89490.1"/>
    <property type="molecule type" value="Genomic_DNA"/>
</dbReference>
<feature type="binding site" evidence="8">
    <location>
        <position position="6"/>
    </location>
    <ligand>
        <name>Mg(2+)</name>
        <dbReference type="ChEBI" id="CHEBI:18420"/>
    </ligand>
</feature>
<evidence type="ECO:0000313" key="10">
    <source>
        <dbReference type="EMBL" id="QMS89490.1"/>
    </source>
</evidence>
<name>A0A7D7LDY9_9NOSO</name>
<proteinExistence type="inferred from homology"/>
<evidence type="ECO:0000256" key="8">
    <source>
        <dbReference type="HAMAP-Rule" id="MF_00265"/>
    </source>
</evidence>
<dbReference type="Pfam" id="PF01850">
    <property type="entry name" value="PIN"/>
    <property type="match status" value="1"/>
</dbReference>
<dbReference type="InterPro" id="IPR002716">
    <property type="entry name" value="PIN_dom"/>
</dbReference>
<comment type="cofactor">
    <cofactor evidence="1 8">
        <name>Mg(2+)</name>
        <dbReference type="ChEBI" id="CHEBI:18420"/>
    </cofactor>
</comment>
<dbReference type="GO" id="GO:0000287">
    <property type="term" value="F:magnesium ion binding"/>
    <property type="evidence" value="ECO:0007669"/>
    <property type="project" value="UniProtKB-UniRule"/>
</dbReference>